<dbReference type="Pfam" id="PF20152">
    <property type="entry name" value="DUF6534"/>
    <property type="match status" value="1"/>
</dbReference>
<dbReference type="Proteomes" id="UP000567179">
    <property type="component" value="Unassembled WGS sequence"/>
</dbReference>
<dbReference type="SMART" id="SM00054">
    <property type="entry name" value="EFh"/>
    <property type="match status" value="2"/>
</dbReference>
<keyword evidence="4" id="KW-0812">Transmembrane</keyword>
<keyword evidence="4" id="KW-0472">Membrane</keyword>
<feature type="transmembrane region" description="Helical" evidence="4">
    <location>
        <begin position="230"/>
        <end position="254"/>
    </location>
</feature>
<proteinExistence type="predicted"/>
<comment type="caution">
    <text evidence="6">The sequence shown here is derived from an EMBL/GenBank/DDBJ whole genome shotgun (WGS) entry which is preliminary data.</text>
</comment>
<dbReference type="GO" id="GO:0005509">
    <property type="term" value="F:calcium ion binding"/>
    <property type="evidence" value="ECO:0007669"/>
    <property type="project" value="InterPro"/>
</dbReference>
<dbReference type="Gene3D" id="1.10.238.10">
    <property type="entry name" value="EF-hand"/>
    <property type="match status" value="2"/>
</dbReference>
<feature type="region of interest" description="Disordered" evidence="3">
    <location>
        <begin position="431"/>
        <end position="450"/>
    </location>
</feature>
<feature type="transmembrane region" description="Helical" evidence="4">
    <location>
        <begin position="173"/>
        <end position="191"/>
    </location>
</feature>
<feature type="domain" description="EF-hand" evidence="5">
    <location>
        <begin position="391"/>
        <end position="426"/>
    </location>
</feature>
<organism evidence="6 7">
    <name type="scientific">Psilocybe cf. subviscida</name>
    <dbReference type="NCBI Taxonomy" id="2480587"/>
    <lineage>
        <taxon>Eukaryota</taxon>
        <taxon>Fungi</taxon>
        <taxon>Dikarya</taxon>
        <taxon>Basidiomycota</taxon>
        <taxon>Agaricomycotina</taxon>
        <taxon>Agaricomycetes</taxon>
        <taxon>Agaricomycetidae</taxon>
        <taxon>Agaricales</taxon>
        <taxon>Agaricineae</taxon>
        <taxon>Strophariaceae</taxon>
        <taxon>Psilocybe</taxon>
    </lineage>
</organism>
<feature type="domain" description="EF-hand" evidence="5">
    <location>
        <begin position="472"/>
        <end position="507"/>
    </location>
</feature>
<evidence type="ECO:0000313" key="6">
    <source>
        <dbReference type="EMBL" id="KAF5317761.1"/>
    </source>
</evidence>
<keyword evidence="2" id="KW-0106">Calcium</keyword>
<dbReference type="PROSITE" id="PS50222">
    <property type="entry name" value="EF_HAND_2"/>
    <property type="match status" value="2"/>
</dbReference>
<evidence type="ECO:0000256" key="2">
    <source>
        <dbReference type="ARBA" id="ARBA00022837"/>
    </source>
</evidence>
<dbReference type="InterPro" id="IPR045339">
    <property type="entry name" value="DUF6534"/>
</dbReference>
<dbReference type="OrthoDB" id="429467at2759"/>
<protein>
    <recommendedName>
        <fullName evidence="5">EF-hand domain-containing protein</fullName>
    </recommendedName>
</protein>
<sequence>MLIAPVLSPEVINARRRRGRYVSEASVFDFSHHAETGAACCAMSQFLPAPIPISILPGGQAPPSLATMAAALGSNSYSQFLGGGFNVLLFGVLSVQVCAYQNRLNAMAASDRQFASDLYYLGFPNDGVALKSIVYSVFILEALQSTLIARDIYDTFVFGGMVLQDANQLVKVHTLWLSVPVLTGLVLAVALKKIGDFDLAANTNSFTYMTGARQTNTNICRHTRTFLHRVVRLTVGTASATAVIAIVTLLLTVVGPIYPSYYQASVAVLGKMYSNSMMVMLNNRLVISSTDYDPRKWTPRNTDATSTFVLSELRFGHGAGEVPVNVCTESLNHHSYEHSPISPPTAMSSKFNNSGLGVGRPSGGGGSGLLTPGRPRARREASGVFSLFQAPQIAQFKEAFQLIDHDKDGWVGESDLKEIFASLGITPPRRTLDDLLSSRPGSGGGASSTDSERGINFTMFLTMMSERLFEFDAEAELLEAFASFDETDCGMVRVEDMRKWLSEVGERMDDTEMDRLFKGPFTDRQGNFNYREWVKVLRVNDDDEPQTM</sequence>
<dbReference type="EMBL" id="JAACJJ010000032">
    <property type="protein sequence ID" value="KAF5317761.1"/>
    <property type="molecule type" value="Genomic_DNA"/>
</dbReference>
<reference evidence="6 7" key="1">
    <citation type="journal article" date="2020" name="ISME J.">
        <title>Uncovering the hidden diversity of litter-decomposition mechanisms in mushroom-forming fungi.</title>
        <authorList>
            <person name="Floudas D."/>
            <person name="Bentzer J."/>
            <person name="Ahren D."/>
            <person name="Johansson T."/>
            <person name="Persson P."/>
            <person name="Tunlid A."/>
        </authorList>
    </citation>
    <scope>NUCLEOTIDE SEQUENCE [LARGE SCALE GENOMIC DNA]</scope>
    <source>
        <strain evidence="6 7">CBS 101986</strain>
    </source>
</reference>
<evidence type="ECO:0000256" key="3">
    <source>
        <dbReference type="SAM" id="MobiDB-lite"/>
    </source>
</evidence>
<keyword evidence="7" id="KW-1185">Reference proteome</keyword>
<accession>A0A8H5B7N8</accession>
<evidence type="ECO:0000256" key="1">
    <source>
        <dbReference type="ARBA" id="ARBA00022737"/>
    </source>
</evidence>
<evidence type="ECO:0000313" key="7">
    <source>
        <dbReference type="Proteomes" id="UP000567179"/>
    </source>
</evidence>
<dbReference type="InterPro" id="IPR018247">
    <property type="entry name" value="EF_Hand_1_Ca_BS"/>
</dbReference>
<keyword evidence="1" id="KW-0677">Repeat</keyword>
<evidence type="ECO:0000256" key="4">
    <source>
        <dbReference type="SAM" id="Phobius"/>
    </source>
</evidence>
<keyword evidence="4" id="KW-1133">Transmembrane helix</keyword>
<dbReference type="InterPro" id="IPR050403">
    <property type="entry name" value="Myosin_RLC"/>
</dbReference>
<gene>
    <name evidence="6" type="ORF">D9619_012567</name>
</gene>
<dbReference type="AlphaFoldDB" id="A0A8H5B7N8"/>
<name>A0A8H5B7N8_9AGAR</name>
<evidence type="ECO:0000259" key="5">
    <source>
        <dbReference type="PROSITE" id="PS50222"/>
    </source>
</evidence>
<dbReference type="PANTHER" id="PTHR23049">
    <property type="entry name" value="MYOSIN REGULATORY LIGHT CHAIN 2"/>
    <property type="match status" value="1"/>
</dbReference>
<dbReference type="InterPro" id="IPR002048">
    <property type="entry name" value="EF_hand_dom"/>
</dbReference>
<dbReference type="SUPFAM" id="SSF47473">
    <property type="entry name" value="EF-hand"/>
    <property type="match status" value="1"/>
</dbReference>
<dbReference type="FunFam" id="1.10.238.10:FF:000001">
    <property type="entry name" value="Calmodulin 1"/>
    <property type="match status" value="1"/>
</dbReference>
<dbReference type="InterPro" id="IPR011992">
    <property type="entry name" value="EF-hand-dom_pair"/>
</dbReference>
<dbReference type="Pfam" id="PF13405">
    <property type="entry name" value="EF-hand_6"/>
    <property type="match status" value="1"/>
</dbReference>
<dbReference type="PROSITE" id="PS00018">
    <property type="entry name" value="EF_HAND_1"/>
    <property type="match status" value="1"/>
</dbReference>